<organism evidence="1">
    <name type="scientific">Magallana gigas</name>
    <name type="common">Pacific oyster</name>
    <name type="synonym">Crassostrea gigas</name>
    <dbReference type="NCBI Taxonomy" id="29159"/>
    <lineage>
        <taxon>Eukaryota</taxon>
        <taxon>Metazoa</taxon>
        <taxon>Spiralia</taxon>
        <taxon>Lophotrochozoa</taxon>
        <taxon>Mollusca</taxon>
        <taxon>Bivalvia</taxon>
        <taxon>Autobranchia</taxon>
        <taxon>Pteriomorphia</taxon>
        <taxon>Ostreida</taxon>
        <taxon>Ostreoidea</taxon>
        <taxon>Ostreidae</taxon>
        <taxon>Magallana</taxon>
    </lineage>
</organism>
<sequence length="158" mass="18602">MDFSSFFPDYDKEHTADVTGQQRMLTPQWYLILPLYFKLLYFEFDFYRTMFLVFLMNISMPTTAASKRCRMCEYKGQLHETLSRFEVQLSSCRTRECFCRCDGRVVCPWNLYRVTCKDDCTPCLNPFSFNRLPPFATFRSGIFVCECGCFGTYSCSTA</sequence>
<evidence type="ECO:0000313" key="1">
    <source>
        <dbReference type="EMBL" id="EKC32727.1"/>
    </source>
</evidence>
<dbReference type="EMBL" id="JH817369">
    <property type="protein sequence ID" value="EKC32727.1"/>
    <property type="molecule type" value="Genomic_DNA"/>
</dbReference>
<protein>
    <submittedName>
        <fullName evidence="1">Uncharacterized protein</fullName>
    </submittedName>
</protein>
<accession>K1Q7J1</accession>
<dbReference type="AlphaFoldDB" id="K1Q7J1"/>
<name>K1Q7J1_MAGGI</name>
<gene>
    <name evidence="1" type="ORF">CGI_10017135</name>
</gene>
<reference evidence="1" key="1">
    <citation type="journal article" date="2012" name="Nature">
        <title>The oyster genome reveals stress adaptation and complexity of shell formation.</title>
        <authorList>
            <person name="Zhang G."/>
            <person name="Fang X."/>
            <person name="Guo X."/>
            <person name="Li L."/>
            <person name="Luo R."/>
            <person name="Xu F."/>
            <person name="Yang P."/>
            <person name="Zhang L."/>
            <person name="Wang X."/>
            <person name="Qi H."/>
            <person name="Xiong Z."/>
            <person name="Que H."/>
            <person name="Xie Y."/>
            <person name="Holland P.W."/>
            <person name="Paps J."/>
            <person name="Zhu Y."/>
            <person name="Wu F."/>
            <person name="Chen Y."/>
            <person name="Wang J."/>
            <person name="Peng C."/>
            <person name="Meng J."/>
            <person name="Yang L."/>
            <person name="Liu J."/>
            <person name="Wen B."/>
            <person name="Zhang N."/>
            <person name="Huang Z."/>
            <person name="Zhu Q."/>
            <person name="Feng Y."/>
            <person name="Mount A."/>
            <person name="Hedgecock D."/>
            <person name="Xu Z."/>
            <person name="Liu Y."/>
            <person name="Domazet-Loso T."/>
            <person name="Du Y."/>
            <person name="Sun X."/>
            <person name="Zhang S."/>
            <person name="Liu B."/>
            <person name="Cheng P."/>
            <person name="Jiang X."/>
            <person name="Li J."/>
            <person name="Fan D."/>
            <person name="Wang W."/>
            <person name="Fu W."/>
            <person name="Wang T."/>
            <person name="Wang B."/>
            <person name="Zhang J."/>
            <person name="Peng Z."/>
            <person name="Li Y."/>
            <person name="Li N."/>
            <person name="Wang J."/>
            <person name="Chen M."/>
            <person name="He Y."/>
            <person name="Tan F."/>
            <person name="Song X."/>
            <person name="Zheng Q."/>
            <person name="Huang R."/>
            <person name="Yang H."/>
            <person name="Du X."/>
            <person name="Chen L."/>
            <person name="Yang M."/>
            <person name="Gaffney P.M."/>
            <person name="Wang S."/>
            <person name="Luo L."/>
            <person name="She Z."/>
            <person name="Ming Y."/>
            <person name="Huang W."/>
            <person name="Zhang S."/>
            <person name="Huang B."/>
            <person name="Zhang Y."/>
            <person name="Qu T."/>
            <person name="Ni P."/>
            <person name="Miao G."/>
            <person name="Wang J."/>
            <person name="Wang Q."/>
            <person name="Steinberg C.E."/>
            <person name="Wang H."/>
            <person name="Li N."/>
            <person name="Qian L."/>
            <person name="Zhang G."/>
            <person name="Li Y."/>
            <person name="Yang H."/>
            <person name="Liu X."/>
            <person name="Wang J."/>
            <person name="Yin Y."/>
            <person name="Wang J."/>
        </authorList>
    </citation>
    <scope>NUCLEOTIDE SEQUENCE [LARGE SCALE GENOMIC DNA]</scope>
    <source>
        <strain evidence="1">05x7-T-G4-1.051#20</strain>
    </source>
</reference>
<dbReference type="InParanoid" id="K1Q7J1"/>
<dbReference type="HOGENOM" id="CLU_1671060_0_0_1"/>
<proteinExistence type="predicted"/>